<dbReference type="Proteomes" id="UP001488838">
    <property type="component" value="Unassembled WGS sequence"/>
</dbReference>
<organism evidence="3 4">
    <name type="scientific">Myodes glareolus</name>
    <name type="common">Bank vole</name>
    <name type="synonym">Clethrionomys glareolus</name>
    <dbReference type="NCBI Taxonomy" id="447135"/>
    <lineage>
        <taxon>Eukaryota</taxon>
        <taxon>Metazoa</taxon>
        <taxon>Chordata</taxon>
        <taxon>Craniata</taxon>
        <taxon>Vertebrata</taxon>
        <taxon>Euteleostomi</taxon>
        <taxon>Mammalia</taxon>
        <taxon>Eutheria</taxon>
        <taxon>Euarchontoglires</taxon>
        <taxon>Glires</taxon>
        <taxon>Rodentia</taxon>
        <taxon>Myomorpha</taxon>
        <taxon>Muroidea</taxon>
        <taxon>Cricetidae</taxon>
        <taxon>Arvicolinae</taxon>
        <taxon>Myodes</taxon>
    </lineage>
</organism>
<protein>
    <submittedName>
        <fullName evidence="3">Uncharacterized protein</fullName>
    </submittedName>
</protein>
<gene>
    <name evidence="3" type="ORF">U0070_009298</name>
</gene>
<evidence type="ECO:0000313" key="3">
    <source>
        <dbReference type="EMBL" id="KAK7807717.1"/>
    </source>
</evidence>
<feature type="non-terminal residue" evidence="3">
    <location>
        <position position="1"/>
    </location>
</feature>
<keyword evidence="1" id="KW-0547">Nucleotide-binding</keyword>
<dbReference type="SUPFAM" id="SSF52540">
    <property type="entry name" value="P-loop containing nucleoside triphosphate hydrolases"/>
    <property type="match status" value="1"/>
</dbReference>
<dbReference type="GO" id="GO:0005524">
    <property type="term" value="F:ATP binding"/>
    <property type="evidence" value="ECO:0007669"/>
    <property type="project" value="UniProtKB-KW"/>
</dbReference>
<evidence type="ECO:0000256" key="2">
    <source>
        <dbReference type="ARBA" id="ARBA00022840"/>
    </source>
</evidence>
<dbReference type="InterPro" id="IPR027417">
    <property type="entry name" value="P-loop_NTPase"/>
</dbReference>
<sequence length="324" mass="37036">HWITWKFPVSECHDIDFFNKVSGEYEERLIGHLGEECFLRTFSIVCTCTASALILPPCLVNEAPTLRSEDTSYLFNVNEVLEDNIETDYLDAEQQKTKEDEKDHKTVEVFKHIKEIVDDTQQLSSLVVESDAPTVLWRLAAVKWTLQSKQSLLVMKYMKIINADSKDPKNITKMSGAVYQVCDLLMMQAEENTMSHASDVGSHKEQTEKLKEVDEMPLPHLERSISLGIEPLKGVVPFGPSRHRQDTFHIKDQMTTNQPGTLDSALMRPTRLNRNIKFSLPDLEGPTHVFKIHAHSMNVEIYTRLQLLAQLCPNNTGVKIYPQR</sequence>
<dbReference type="Gene3D" id="3.40.50.300">
    <property type="entry name" value="P-loop containing nucleotide triphosphate hydrolases"/>
    <property type="match status" value="1"/>
</dbReference>
<keyword evidence="2" id="KW-0067">ATP-binding</keyword>
<name>A0AAW0HZL9_MYOGA</name>
<evidence type="ECO:0000313" key="4">
    <source>
        <dbReference type="Proteomes" id="UP001488838"/>
    </source>
</evidence>
<feature type="non-terminal residue" evidence="3">
    <location>
        <position position="324"/>
    </location>
</feature>
<dbReference type="InterPro" id="IPR050221">
    <property type="entry name" value="26S_Proteasome_ATPase"/>
</dbReference>
<keyword evidence="4" id="KW-1185">Reference proteome</keyword>
<dbReference type="PANTHER" id="PTHR23073">
    <property type="entry name" value="26S PROTEASOME REGULATORY SUBUNIT"/>
    <property type="match status" value="1"/>
</dbReference>
<accession>A0AAW0HZL9</accession>
<dbReference type="AlphaFoldDB" id="A0AAW0HZL9"/>
<dbReference type="EMBL" id="JBBHLL010000263">
    <property type="protein sequence ID" value="KAK7807717.1"/>
    <property type="molecule type" value="Genomic_DNA"/>
</dbReference>
<proteinExistence type="predicted"/>
<reference evidence="3 4" key="1">
    <citation type="journal article" date="2023" name="bioRxiv">
        <title>Conserved and derived expression patterns and positive selection on dental genes reveal complex evolutionary context of ever-growing rodent molars.</title>
        <authorList>
            <person name="Calamari Z.T."/>
            <person name="Song A."/>
            <person name="Cohen E."/>
            <person name="Akter M."/>
            <person name="Roy R.D."/>
            <person name="Hallikas O."/>
            <person name="Christensen M.M."/>
            <person name="Li P."/>
            <person name="Marangoni P."/>
            <person name="Jernvall J."/>
            <person name="Klein O.D."/>
        </authorList>
    </citation>
    <scope>NUCLEOTIDE SEQUENCE [LARGE SCALE GENOMIC DNA]</scope>
    <source>
        <strain evidence="3">V071</strain>
    </source>
</reference>
<evidence type="ECO:0000256" key="1">
    <source>
        <dbReference type="ARBA" id="ARBA00022741"/>
    </source>
</evidence>
<dbReference type="Gene3D" id="1.10.8.60">
    <property type="match status" value="1"/>
</dbReference>
<comment type="caution">
    <text evidence="3">The sequence shown here is derived from an EMBL/GenBank/DDBJ whole genome shotgun (WGS) entry which is preliminary data.</text>
</comment>